<dbReference type="PANTHER" id="PTHR45695">
    <property type="entry name" value="LEUCOKININ RECEPTOR-RELATED"/>
    <property type="match status" value="1"/>
</dbReference>
<protein>
    <submittedName>
        <fullName evidence="10">Orexin receptor type 2</fullName>
    </submittedName>
</protein>
<dbReference type="PROSITE" id="PS50262">
    <property type="entry name" value="G_PROTEIN_RECEP_F1_2"/>
    <property type="match status" value="1"/>
</dbReference>
<comment type="caution">
    <text evidence="10">The sequence shown here is derived from an EMBL/GenBank/DDBJ whole genome shotgun (WGS) entry which is preliminary data.</text>
</comment>
<name>A0AAV3YDV9_9GAST</name>
<evidence type="ECO:0000256" key="6">
    <source>
        <dbReference type="ARBA" id="ARBA00023170"/>
    </source>
</evidence>
<evidence type="ECO:0000256" key="2">
    <source>
        <dbReference type="ARBA" id="ARBA00022692"/>
    </source>
</evidence>
<proteinExistence type="predicted"/>
<accession>A0AAV3YDV9</accession>
<dbReference type="AlphaFoldDB" id="A0AAV3YDV9"/>
<organism evidence="10 11">
    <name type="scientific">Plakobranchus ocellatus</name>
    <dbReference type="NCBI Taxonomy" id="259542"/>
    <lineage>
        <taxon>Eukaryota</taxon>
        <taxon>Metazoa</taxon>
        <taxon>Spiralia</taxon>
        <taxon>Lophotrochozoa</taxon>
        <taxon>Mollusca</taxon>
        <taxon>Gastropoda</taxon>
        <taxon>Heterobranchia</taxon>
        <taxon>Euthyneura</taxon>
        <taxon>Panpulmonata</taxon>
        <taxon>Sacoglossa</taxon>
        <taxon>Placobranchoidea</taxon>
        <taxon>Plakobranchidae</taxon>
        <taxon>Plakobranchus</taxon>
    </lineage>
</organism>
<dbReference type="InterPro" id="IPR000276">
    <property type="entry name" value="GPCR_Rhodpsn"/>
</dbReference>
<evidence type="ECO:0000313" key="11">
    <source>
        <dbReference type="Proteomes" id="UP000735302"/>
    </source>
</evidence>
<keyword evidence="3 8" id="KW-1133">Transmembrane helix</keyword>
<dbReference type="Gene3D" id="1.20.1070.10">
    <property type="entry name" value="Rhodopsin 7-helix transmembrane proteins"/>
    <property type="match status" value="1"/>
</dbReference>
<evidence type="ECO:0000259" key="9">
    <source>
        <dbReference type="PROSITE" id="PS50262"/>
    </source>
</evidence>
<feature type="transmembrane region" description="Helical" evidence="8">
    <location>
        <begin position="33"/>
        <end position="58"/>
    </location>
</feature>
<keyword evidence="7" id="KW-0807">Transducer</keyword>
<gene>
    <name evidence="10" type="ORF">PoB_001199600</name>
</gene>
<evidence type="ECO:0000256" key="7">
    <source>
        <dbReference type="ARBA" id="ARBA00023224"/>
    </source>
</evidence>
<dbReference type="GO" id="GO:0005886">
    <property type="term" value="C:plasma membrane"/>
    <property type="evidence" value="ECO:0007669"/>
    <property type="project" value="TreeGrafter"/>
</dbReference>
<dbReference type="SUPFAM" id="SSF81321">
    <property type="entry name" value="Family A G protein-coupled receptor-like"/>
    <property type="match status" value="1"/>
</dbReference>
<evidence type="ECO:0000256" key="3">
    <source>
        <dbReference type="ARBA" id="ARBA00022989"/>
    </source>
</evidence>
<dbReference type="PANTHER" id="PTHR45695:SF9">
    <property type="entry name" value="LEUCOKININ RECEPTOR"/>
    <property type="match status" value="1"/>
</dbReference>
<sequence>MHLLDMNATDNASLEELFALYDAYDDTTNVNNVVLMVVYVPVFLVAVLGNLLVLLVIFGDANAAKSSANYFLVNLALADLLGKLLW</sequence>
<evidence type="ECO:0000256" key="8">
    <source>
        <dbReference type="SAM" id="Phobius"/>
    </source>
</evidence>
<dbReference type="Proteomes" id="UP000735302">
    <property type="component" value="Unassembled WGS sequence"/>
</dbReference>
<evidence type="ECO:0000256" key="5">
    <source>
        <dbReference type="ARBA" id="ARBA00023136"/>
    </source>
</evidence>
<keyword evidence="2 8" id="KW-0812">Transmembrane</keyword>
<dbReference type="GO" id="GO:0004930">
    <property type="term" value="F:G protein-coupled receptor activity"/>
    <property type="evidence" value="ECO:0007669"/>
    <property type="project" value="UniProtKB-KW"/>
</dbReference>
<dbReference type="PRINTS" id="PR00237">
    <property type="entry name" value="GPCRRHODOPSN"/>
</dbReference>
<evidence type="ECO:0000256" key="1">
    <source>
        <dbReference type="ARBA" id="ARBA00004141"/>
    </source>
</evidence>
<keyword evidence="5 8" id="KW-0472">Membrane</keyword>
<keyword evidence="11" id="KW-1185">Reference proteome</keyword>
<dbReference type="EMBL" id="BLXT01001415">
    <property type="protein sequence ID" value="GFN85490.1"/>
    <property type="molecule type" value="Genomic_DNA"/>
</dbReference>
<dbReference type="InterPro" id="IPR017452">
    <property type="entry name" value="GPCR_Rhodpsn_7TM"/>
</dbReference>
<evidence type="ECO:0000256" key="4">
    <source>
        <dbReference type="ARBA" id="ARBA00023040"/>
    </source>
</evidence>
<feature type="domain" description="G-protein coupled receptors family 1 profile" evidence="9">
    <location>
        <begin position="49"/>
        <end position="86"/>
    </location>
</feature>
<keyword evidence="6 10" id="KW-0675">Receptor</keyword>
<keyword evidence="4" id="KW-0297">G-protein coupled receptor</keyword>
<comment type="subcellular location">
    <subcellularLocation>
        <location evidence="1">Membrane</location>
        <topology evidence="1">Multi-pass membrane protein</topology>
    </subcellularLocation>
</comment>
<evidence type="ECO:0000313" key="10">
    <source>
        <dbReference type="EMBL" id="GFN85490.1"/>
    </source>
</evidence>
<reference evidence="10 11" key="1">
    <citation type="journal article" date="2021" name="Elife">
        <title>Chloroplast acquisition without the gene transfer in kleptoplastic sea slugs, Plakobranchus ocellatus.</title>
        <authorList>
            <person name="Maeda T."/>
            <person name="Takahashi S."/>
            <person name="Yoshida T."/>
            <person name="Shimamura S."/>
            <person name="Takaki Y."/>
            <person name="Nagai Y."/>
            <person name="Toyoda A."/>
            <person name="Suzuki Y."/>
            <person name="Arimoto A."/>
            <person name="Ishii H."/>
            <person name="Satoh N."/>
            <person name="Nishiyama T."/>
            <person name="Hasebe M."/>
            <person name="Maruyama T."/>
            <person name="Minagawa J."/>
            <person name="Obokata J."/>
            <person name="Shigenobu S."/>
        </authorList>
    </citation>
    <scope>NUCLEOTIDE SEQUENCE [LARGE SCALE GENOMIC DNA]</scope>
</reference>